<keyword evidence="4" id="KW-1185">Reference proteome</keyword>
<proteinExistence type="predicted"/>
<keyword evidence="1" id="KW-0472">Membrane</keyword>
<dbReference type="InterPro" id="IPR009952">
    <property type="entry name" value="Uroplakin-2"/>
</dbReference>
<dbReference type="AlphaFoldDB" id="A0A9D3RW33"/>
<evidence type="ECO:0000256" key="1">
    <source>
        <dbReference type="SAM" id="Phobius"/>
    </source>
</evidence>
<dbReference type="Proteomes" id="UP001044222">
    <property type="component" value="Chromosome 8"/>
</dbReference>
<sequence length="171" mass="18615">MKNIILIVFGVFFTIANAQFQLKLLGPSDGVVTSVFSDSLIVSLPPCSLAGKNVDLWYKNIATSKNNTLKNIFTVPKCISKRDLVQINQVQGYQVTNLKTGTQYSLQYIVDTNRSIVITANTTAVTSYSTINDGLPGRSAAMIVITVLLSVAMFILIVALIVSLFFRSTAD</sequence>
<organism evidence="3 4">
    <name type="scientific">Anguilla anguilla</name>
    <name type="common">European freshwater eel</name>
    <name type="synonym">Muraena anguilla</name>
    <dbReference type="NCBI Taxonomy" id="7936"/>
    <lineage>
        <taxon>Eukaryota</taxon>
        <taxon>Metazoa</taxon>
        <taxon>Chordata</taxon>
        <taxon>Craniata</taxon>
        <taxon>Vertebrata</taxon>
        <taxon>Euteleostomi</taxon>
        <taxon>Actinopterygii</taxon>
        <taxon>Neopterygii</taxon>
        <taxon>Teleostei</taxon>
        <taxon>Anguilliformes</taxon>
        <taxon>Anguillidae</taxon>
        <taxon>Anguilla</taxon>
    </lineage>
</organism>
<feature type="transmembrane region" description="Helical" evidence="1">
    <location>
        <begin position="140"/>
        <end position="166"/>
    </location>
</feature>
<accession>A0A9D3RW33</accession>
<dbReference type="PANTHER" id="PTHR17573">
    <property type="entry name" value="UROPLAKIN II"/>
    <property type="match status" value="1"/>
</dbReference>
<protein>
    <recommendedName>
        <fullName evidence="5">Uroplakin-2</fullName>
    </recommendedName>
</protein>
<comment type="caution">
    <text evidence="3">The sequence shown here is derived from an EMBL/GenBank/DDBJ whole genome shotgun (WGS) entry which is preliminary data.</text>
</comment>
<keyword evidence="2" id="KW-0732">Signal</keyword>
<evidence type="ECO:0000313" key="3">
    <source>
        <dbReference type="EMBL" id="KAG5843776.1"/>
    </source>
</evidence>
<keyword evidence="1" id="KW-1133">Transmembrane helix</keyword>
<keyword evidence="1" id="KW-0812">Transmembrane</keyword>
<name>A0A9D3RW33_ANGAN</name>
<dbReference type="PANTHER" id="PTHR17573:SF0">
    <property type="entry name" value="UROPLAKIN-2"/>
    <property type="match status" value="1"/>
</dbReference>
<evidence type="ECO:0000313" key="4">
    <source>
        <dbReference type="Proteomes" id="UP001044222"/>
    </source>
</evidence>
<feature type="chain" id="PRO_5039468265" description="Uroplakin-2" evidence="2">
    <location>
        <begin position="19"/>
        <end position="171"/>
    </location>
</feature>
<gene>
    <name evidence="3" type="ORF">ANANG_G00154500</name>
</gene>
<dbReference type="Pfam" id="PF07353">
    <property type="entry name" value="Uroplakin_II"/>
    <property type="match status" value="1"/>
</dbReference>
<evidence type="ECO:0000256" key="2">
    <source>
        <dbReference type="SAM" id="SignalP"/>
    </source>
</evidence>
<reference evidence="3" key="1">
    <citation type="submission" date="2021-01" db="EMBL/GenBank/DDBJ databases">
        <title>A chromosome-scale assembly of European eel, Anguilla anguilla.</title>
        <authorList>
            <person name="Henkel C."/>
            <person name="Jong-Raadsen S.A."/>
            <person name="Dufour S."/>
            <person name="Weltzien F.-A."/>
            <person name="Palstra A.P."/>
            <person name="Pelster B."/>
            <person name="Spaink H.P."/>
            <person name="Van Den Thillart G.E."/>
            <person name="Jansen H."/>
            <person name="Zahm M."/>
            <person name="Klopp C."/>
            <person name="Cedric C."/>
            <person name="Louis A."/>
            <person name="Berthelot C."/>
            <person name="Parey E."/>
            <person name="Roest Crollius H."/>
            <person name="Montfort J."/>
            <person name="Robinson-Rechavi M."/>
            <person name="Bucao C."/>
            <person name="Bouchez O."/>
            <person name="Gislard M."/>
            <person name="Lluch J."/>
            <person name="Milhes M."/>
            <person name="Lampietro C."/>
            <person name="Lopez Roques C."/>
            <person name="Donnadieu C."/>
            <person name="Braasch I."/>
            <person name="Desvignes T."/>
            <person name="Postlethwait J."/>
            <person name="Bobe J."/>
            <person name="Guiguen Y."/>
            <person name="Dirks R."/>
        </authorList>
    </citation>
    <scope>NUCLEOTIDE SEQUENCE</scope>
    <source>
        <strain evidence="3">Tag_6206</strain>
        <tissue evidence="3">Liver</tissue>
    </source>
</reference>
<dbReference type="OMA" id="SFMVPPC"/>
<dbReference type="EMBL" id="JAFIRN010000008">
    <property type="protein sequence ID" value="KAG5843776.1"/>
    <property type="molecule type" value="Genomic_DNA"/>
</dbReference>
<dbReference type="OrthoDB" id="9947134at2759"/>
<evidence type="ECO:0008006" key="5">
    <source>
        <dbReference type="Google" id="ProtNLM"/>
    </source>
</evidence>
<feature type="signal peptide" evidence="2">
    <location>
        <begin position="1"/>
        <end position="18"/>
    </location>
</feature>